<evidence type="ECO:0000256" key="2">
    <source>
        <dbReference type="ARBA" id="ARBA00022692"/>
    </source>
</evidence>
<evidence type="ECO:0000259" key="6">
    <source>
        <dbReference type="Pfam" id="PF04932"/>
    </source>
</evidence>
<dbReference type="Pfam" id="PF04932">
    <property type="entry name" value="Wzy_C"/>
    <property type="match status" value="1"/>
</dbReference>
<dbReference type="GO" id="GO:0016874">
    <property type="term" value="F:ligase activity"/>
    <property type="evidence" value="ECO:0007669"/>
    <property type="project" value="UniProtKB-KW"/>
</dbReference>
<dbReference type="InterPro" id="IPR007016">
    <property type="entry name" value="O-antigen_ligase-rel_domated"/>
</dbReference>
<name>A0A323UKE1_RHOPL</name>
<dbReference type="InterPro" id="IPR051533">
    <property type="entry name" value="WaaL-like"/>
</dbReference>
<comment type="caution">
    <text evidence="7">The sequence shown here is derived from an EMBL/GenBank/DDBJ whole genome shotgun (WGS) entry which is preliminary data.</text>
</comment>
<dbReference type="PANTHER" id="PTHR37422:SF23">
    <property type="entry name" value="TEICHURONIC ACID BIOSYNTHESIS PROTEIN TUAE"/>
    <property type="match status" value="1"/>
</dbReference>
<comment type="subcellular location">
    <subcellularLocation>
        <location evidence="1">Membrane</location>
        <topology evidence="1">Multi-pass membrane protein</topology>
    </subcellularLocation>
</comment>
<evidence type="ECO:0000256" key="4">
    <source>
        <dbReference type="ARBA" id="ARBA00023136"/>
    </source>
</evidence>
<feature type="transmembrane region" description="Helical" evidence="5">
    <location>
        <begin position="209"/>
        <end position="226"/>
    </location>
</feature>
<organism evidence="7 8">
    <name type="scientific">Rhodopseudomonas palustris</name>
    <dbReference type="NCBI Taxonomy" id="1076"/>
    <lineage>
        <taxon>Bacteria</taxon>
        <taxon>Pseudomonadati</taxon>
        <taxon>Pseudomonadota</taxon>
        <taxon>Alphaproteobacteria</taxon>
        <taxon>Hyphomicrobiales</taxon>
        <taxon>Nitrobacteraceae</taxon>
        <taxon>Rhodopseudomonas</taxon>
    </lineage>
</organism>
<dbReference type="PANTHER" id="PTHR37422">
    <property type="entry name" value="TEICHURONIC ACID BIOSYNTHESIS PROTEIN TUAE"/>
    <property type="match status" value="1"/>
</dbReference>
<keyword evidence="4 5" id="KW-0472">Membrane</keyword>
<accession>A0A323UKE1</accession>
<dbReference type="Proteomes" id="UP000248134">
    <property type="component" value="Unassembled WGS sequence"/>
</dbReference>
<dbReference type="OrthoDB" id="4391260at2"/>
<evidence type="ECO:0000256" key="3">
    <source>
        <dbReference type="ARBA" id="ARBA00022989"/>
    </source>
</evidence>
<reference evidence="7 8" key="1">
    <citation type="submission" date="2018-06" db="EMBL/GenBank/DDBJ databases">
        <title>Draft Whole-Genome Sequence of the purple photosynthetic bacterium Rhodospeudomonas palustris XCP.</title>
        <authorList>
            <person name="Rayyan A."/>
            <person name="Meyer T.E."/>
            <person name="Kyndt J.A."/>
        </authorList>
    </citation>
    <scope>NUCLEOTIDE SEQUENCE [LARGE SCALE GENOMIC DNA]</scope>
    <source>
        <strain evidence="7 8">XCP</strain>
    </source>
</reference>
<feature type="transmembrane region" description="Helical" evidence="5">
    <location>
        <begin position="77"/>
        <end position="97"/>
    </location>
</feature>
<gene>
    <name evidence="7" type="ORF">DNX69_06445</name>
</gene>
<sequence length="482" mass="51438">MTDRISPIASVVDVDTKPPHAEVLGKISLGFSLATFALAPLPFGSVDNVWVLTWLVVLSLSLLGRPLRPVTRAQFHILLSFLAVCGAYGVVAATQIIPGLSVGANSISWERAGALVHLPISPRISARAEIPVTSVGHYLLLITSVLAGFWIGTSRGNSETLFKVARYSILLYALYGLLARAFTPGFILWQQKTAYQADLTATFINHNTAAALFGAGVILWICSVQHELKSLGPLSLRLLMLSPSNEAVGIQIATRAAAGLLCFFALLATGSRAGLACAVLGLFAAIVQLVAGQYRLRLAHGLLLAAVGLIVIALWLAQSQSVMTRGMFDEGRWTAYKYALRAIVESPMLGIGAGAFADVFPALRGSDMSMWGVWDYAHSTLVEIAVEMGLPIALLVWVSAVCSLAIVALAGKRSTGQSRTFLCAISGIMVMTYLHSLIDFPLQVPGYSIPFDILVGCGLALATRERREVRSPDLADAGHRTL</sequence>
<feature type="transmembrane region" description="Helical" evidence="5">
    <location>
        <begin position="135"/>
        <end position="152"/>
    </location>
</feature>
<feature type="transmembrane region" description="Helical" evidence="5">
    <location>
        <begin position="164"/>
        <end position="189"/>
    </location>
</feature>
<feature type="transmembrane region" description="Helical" evidence="5">
    <location>
        <begin position="49"/>
        <end position="65"/>
    </location>
</feature>
<proteinExistence type="predicted"/>
<feature type="transmembrane region" description="Helical" evidence="5">
    <location>
        <begin position="421"/>
        <end position="438"/>
    </location>
</feature>
<evidence type="ECO:0000313" key="7">
    <source>
        <dbReference type="EMBL" id="PZA12861.1"/>
    </source>
</evidence>
<feature type="domain" description="O-antigen ligase-related" evidence="6">
    <location>
        <begin position="258"/>
        <end position="395"/>
    </location>
</feature>
<feature type="transmembrane region" description="Helical" evidence="5">
    <location>
        <begin position="388"/>
        <end position="409"/>
    </location>
</feature>
<evidence type="ECO:0000256" key="1">
    <source>
        <dbReference type="ARBA" id="ARBA00004141"/>
    </source>
</evidence>
<dbReference type="AlphaFoldDB" id="A0A323UKE1"/>
<feature type="transmembrane region" description="Helical" evidence="5">
    <location>
        <begin position="298"/>
        <end position="317"/>
    </location>
</feature>
<dbReference type="GO" id="GO:0016020">
    <property type="term" value="C:membrane"/>
    <property type="evidence" value="ECO:0007669"/>
    <property type="project" value="UniProtKB-SubCell"/>
</dbReference>
<dbReference type="EMBL" id="QKQS01000010">
    <property type="protein sequence ID" value="PZA12861.1"/>
    <property type="molecule type" value="Genomic_DNA"/>
</dbReference>
<keyword evidence="3 5" id="KW-1133">Transmembrane helix</keyword>
<evidence type="ECO:0000313" key="8">
    <source>
        <dbReference type="Proteomes" id="UP000248134"/>
    </source>
</evidence>
<protein>
    <submittedName>
        <fullName evidence="7">O-antigen ligase domain-containing protein</fullName>
    </submittedName>
</protein>
<keyword evidence="2 5" id="KW-0812">Transmembrane</keyword>
<keyword evidence="7" id="KW-0436">Ligase</keyword>
<dbReference type="RefSeq" id="WP_110785230.1">
    <property type="nucleotide sequence ID" value="NZ_QKQS01000010.1"/>
</dbReference>
<evidence type="ECO:0000256" key="5">
    <source>
        <dbReference type="SAM" id="Phobius"/>
    </source>
</evidence>